<keyword evidence="11" id="KW-1185">Reference proteome</keyword>
<feature type="transmembrane region" description="Helical" evidence="8">
    <location>
        <begin position="59"/>
        <end position="83"/>
    </location>
</feature>
<dbReference type="AlphaFoldDB" id="A0A3M8CUM1"/>
<feature type="domain" description="ABC transmembrane type-1" evidence="9">
    <location>
        <begin position="20"/>
        <end position="212"/>
    </location>
</feature>
<dbReference type="SUPFAM" id="SSF161098">
    <property type="entry name" value="MetI-like"/>
    <property type="match status" value="1"/>
</dbReference>
<evidence type="ECO:0000313" key="10">
    <source>
        <dbReference type="EMBL" id="RNB79502.1"/>
    </source>
</evidence>
<comment type="caution">
    <text evidence="10">The sequence shown here is derived from an EMBL/GenBank/DDBJ whole genome shotgun (WGS) entry which is preliminary data.</text>
</comment>
<protein>
    <submittedName>
        <fullName evidence="10">ABC transporter permease</fullName>
    </submittedName>
</protein>
<evidence type="ECO:0000256" key="8">
    <source>
        <dbReference type="RuleBase" id="RU363032"/>
    </source>
</evidence>
<dbReference type="PROSITE" id="PS50928">
    <property type="entry name" value="ABC_TM1"/>
    <property type="match status" value="1"/>
</dbReference>
<dbReference type="RefSeq" id="WP_122921353.1">
    <property type="nucleotide sequence ID" value="NZ_RHHQ01000028.1"/>
</dbReference>
<proteinExistence type="inferred from homology"/>
<reference evidence="10 11" key="1">
    <citation type="submission" date="2018-10" db="EMBL/GenBank/DDBJ databases">
        <title>Phylogenomics of Brevibacillus.</title>
        <authorList>
            <person name="Dunlap C."/>
        </authorList>
    </citation>
    <scope>NUCLEOTIDE SEQUENCE [LARGE SCALE GENOMIC DNA]</scope>
    <source>
        <strain evidence="10 11">JCM 15716</strain>
    </source>
</reference>
<sequence>MLTNFFQSFLENSDLYAQSIEETAIMVGYALVISTIIGLIVGVVLVVTRKNHIYENKVVFQILNVIINILRSLPFIILMVAIIPFTKLVVGTTIGVKGAIVPLIVYTAPYIARLMESALLEVDKGVIEAFQAMGATRQQIITRVLLKEARPGLILSLTIGAIGLIGATAMAGVVGAGGLGDVAIRFGYQRWDPAVMLTCVIFLIVIVQVIQSLGELIAKRLRRR</sequence>
<keyword evidence="6 8" id="KW-1133">Transmembrane helix</keyword>
<dbReference type="FunFam" id="1.10.3720.10:FF:000002">
    <property type="entry name" value="D-methionine ABC transporter permease MetI"/>
    <property type="match status" value="1"/>
</dbReference>
<dbReference type="GO" id="GO:0005886">
    <property type="term" value="C:plasma membrane"/>
    <property type="evidence" value="ECO:0007669"/>
    <property type="project" value="UniProtKB-SubCell"/>
</dbReference>
<organism evidence="10 11">
    <name type="scientific">Brevibacillus fluminis</name>
    <dbReference type="NCBI Taxonomy" id="511487"/>
    <lineage>
        <taxon>Bacteria</taxon>
        <taxon>Bacillati</taxon>
        <taxon>Bacillota</taxon>
        <taxon>Bacilli</taxon>
        <taxon>Bacillales</taxon>
        <taxon>Paenibacillaceae</taxon>
        <taxon>Brevibacillus</taxon>
    </lineage>
</organism>
<dbReference type="InterPro" id="IPR035906">
    <property type="entry name" value="MetI-like_sf"/>
</dbReference>
<dbReference type="GO" id="GO:0048473">
    <property type="term" value="P:D-methionine transmembrane transport"/>
    <property type="evidence" value="ECO:0007669"/>
    <property type="project" value="TreeGrafter"/>
</dbReference>
<evidence type="ECO:0000256" key="7">
    <source>
        <dbReference type="ARBA" id="ARBA00023136"/>
    </source>
</evidence>
<gene>
    <name evidence="10" type="ORF">EDM56_28665</name>
</gene>
<evidence type="ECO:0000256" key="4">
    <source>
        <dbReference type="ARBA" id="ARBA00022475"/>
    </source>
</evidence>
<evidence type="ECO:0000256" key="3">
    <source>
        <dbReference type="ARBA" id="ARBA00022448"/>
    </source>
</evidence>
<dbReference type="PANTHER" id="PTHR30450:SF14">
    <property type="entry name" value="TRANSPORTER, PERMEASE PROTEIN, PUTATIVE-RELATED"/>
    <property type="match status" value="1"/>
</dbReference>
<dbReference type="PANTHER" id="PTHR30450">
    <property type="entry name" value="ABC TRANSPORTER PERMEASE"/>
    <property type="match status" value="1"/>
</dbReference>
<dbReference type="Gene3D" id="1.10.3720.10">
    <property type="entry name" value="MetI-like"/>
    <property type="match status" value="1"/>
</dbReference>
<keyword evidence="5 8" id="KW-0812">Transmembrane</keyword>
<dbReference type="Pfam" id="PF00528">
    <property type="entry name" value="BPD_transp_1"/>
    <property type="match status" value="1"/>
</dbReference>
<accession>A0A3M8CUM1</accession>
<feature type="transmembrane region" description="Helical" evidence="8">
    <location>
        <begin position="24"/>
        <end position="47"/>
    </location>
</feature>
<name>A0A3M8CUM1_9BACL</name>
<dbReference type="Proteomes" id="UP000271031">
    <property type="component" value="Unassembled WGS sequence"/>
</dbReference>
<dbReference type="InterPro" id="IPR051322">
    <property type="entry name" value="AA_ABC_Transporter_Permease"/>
</dbReference>
<evidence type="ECO:0000256" key="2">
    <source>
        <dbReference type="ARBA" id="ARBA00007069"/>
    </source>
</evidence>
<dbReference type="EMBL" id="RHHQ01000028">
    <property type="protein sequence ID" value="RNB79502.1"/>
    <property type="molecule type" value="Genomic_DNA"/>
</dbReference>
<comment type="subcellular location">
    <subcellularLocation>
        <location evidence="1 8">Cell membrane</location>
        <topology evidence="1 8">Multi-pass membrane protein</topology>
    </subcellularLocation>
</comment>
<feature type="transmembrane region" description="Helical" evidence="8">
    <location>
        <begin position="153"/>
        <end position="174"/>
    </location>
</feature>
<keyword evidence="4" id="KW-1003">Cell membrane</keyword>
<dbReference type="InterPro" id="IPR000515">
    <property type="entry name" value="MetI-like"/>
</dbReference>
<feature type="transmembrane region" description="Helical" evidence="8">
    <location>
        <begin position="89"/>
        <end position="112"/>
    </location>
</feature>
<evidence type="ECO:0000313" key="11">
    <source>
        <dbReference type="Proteomes" id="UP000271031"/>
    </source>
</evidence>
<evidence type="ECO:0000256" key="1">
    <source>
        <dbReference type="ARBA" id="ARBA00004651"/>
    </source>
</evidence>
<evidence type="ECO:0000259" key="9">
    <source>
        <dbReference type="PROSITE" id="PS50928"/>
    </source>
</evidence>
<evidence type="ECO:0000256" key="6">
    <source>
        <dbReference type="ARBA" id="ARBA00022989"/>
    </source>
</evidence>
<keyword evidence="3 8" id="KW-0813">Transport</keyword>
<feature type="transmembrane region" description="Helical" evidence="8">
    <location>
        <begin position="194"/>
        <end position="218"/>
    </location>
</feature>
<dbReference type="CDD" id="cd06261">
    <property type="entry name" value="TM_PBP2"/>
    <property type="match status" value="1"/>
</dbReference>
<comment type="similarity">
    <text evidence="2">Belongs to the binding-protein-dependent transport system permease family. CysTW subfamily.</text>
</comment>
<evidence type="ECO:0000256" key="5">
    <source>
        <dbReference type="ARBA" id="ARBA00022692"/>
    </source>
</evidence>
<dbReference type="OrthoDB" id="9793490at2"/>
<keyword evidence="7 8" id="KW-0472">Membrane</keyword>